<accession>A0A831QZR6</accession>
<dbReference type="Proteomes" id="UP000885748">
    <property type="component" value="Unassembled WGS sequence"/>
</dbReference>
<dbReference type="InterPro" id="IPR005624">
    <property type="entry name" value="PduO/GlcC-like"/>
</dbReference>
<dbReference type="SUPFAM" id="SSF143744">
    <property type="entry name" value="GlcG-like"/>
    <property type="match status" value="1"/>
</dbReference>
<dbReference type="InterPro" id="IPR052517">
    <property type="entry name" value="GlcG_carb_metab_protein"/>
</dbReference>
<dbReference type="InterPro" id="IPR038084">
    <property type="entry name" value="PduO/GlcC-like_sf"/>
</dbReference>
<dbReference type="RefSeq" id="WP_304099387.1">
    <property type="nucleotide sequence ID" value="NZ_DRGY01000035.1"/>
</dbReference>
<reference evidence="2" key="1">
    <citation type="journal article" date="2020" name="mSystems">
        <title>Genome- and Community-Level Interaction Insights into Carbon Utilization and Element Cycling Functions of Hydrothermarchaeota in Hydrothermal Sediment.</title>
        <authorList>
            <person name="Zhou Z."/>
            <person name="Liu Y."/>
            <person name="Xu W."/>
            <person name="Pan J."/>
            <person name="Luo Z.H."/>
            <person name="Li M."/>
        </authorList>
    </citation>
    <scope>NUCLEOTIDE SEQUENCE [LARGE SCALE GENOMIC DNA]</scope>
    <source>
        <strain evidence="2">HyVt-357</strain>
    </source>
</reference>
<sequence>MFKNIAVAALILLSINSLHAETLPKQSYLPLELAQKAVNAALKKCSDDGFNVSVAIVDRSGVLLSQSRHPMAGPHTIKSSFGKAFTSASVGEPSGKLASMIGEKPFLEGLRDMDERLVILGGGLPIVIDDVRVGGIGVGGAPGGHLDEACAKEGLNLLQRTAN</sequence>
<feature type="signal peptide" evidence="1">
    <location>
        <begin position="1"/>
        <end position="20"/>
    </location>
</feature>
<organism evidence="2">
    <name type="scientific">Marinobacter antarcticus</name>
    <dbReference type="NCBI Taxonomy" id="564117"/>
    <lineage>
        <taxon>Bacteria</taxon>
        <taxon>Pseudomonadati</taxon>
        <taxon>Pseudomonadota</taxon>
        <taxon>Gammaproteobacteria</taxon>
        <taxon>Pseudomonadales</taxon>
        <taxon>Marinobacteraceae</taxon>
        <taxon>Marinobacter</taxon>
    </lineage>
</organism>
<dbReference type="PANTHER" id="PTHR34309:SF10">
    <property type="entry name" value="SLR1406 PROTEIN"/>
    <property type="match status" value="1"/>
</dbReference>
<proteinExistence type="predicted"/>
<evidence type="ECO:0000313" key="2">
    <source>
        <dbReference type="EMBL" id="HEA51577.1"/>
    </source>
</evidence>
<dbReference type="AlphaFoldDB" id="A0A831QZR6"/>
<dbReference type="Gene3D" id="3.30.450.150">
    <property type="entry name" value="Haem-degrading domain"/>
    <property type="match status" value="1"/>
</dbReference>
<protein>
    <submittedName>
        <fullName evidence="2">Heme-binding protein</fullName>
    </submittedName>
</protein>
<name>A0A831QZR6_9GAMM</name>
<feature type="chain" id="PRO_5032590818" evidence="1">
    <location>
        <begin position="21"/>
        <end position="163"/>
    </location>
</feature>
<keyword evidence="1" id="KW-0732">Signal</keyword>
<dbReference type="PANTHER" id="PTHR34309">
    <property type="entry name" value="SLR1406 PROTEIN"/>
    <property type="match status" value="1"/>
</dbReference>
<gene>
    <name evidence="2" type="ORF">ENI00_04480</name>
</gene>
<comment type="caution">
    <text evidence="2">The sequence shown here is derived from an EMBL/GenBank/DDBJ whole genome shotgun (WGS) entry which is preliminary data.</text>
</comment>
<dbReference type="EMBL" id="DRGY01000035">
    <property type="protein sequence ID" value="HEA51577.1"/>
    <property type="molecule type" value="Genomic_DNA"/>
</dbReference>
<evidence type="ECO:0000256" key="1">
    <source>
        <dbReference type="SAM" id="SignalP"/>
    </source>
</evidence>
<dbReference type="Pfam" id="PF03928">
    <property type="entry name" value="HbpS-like"/>
    <property type="match status" value="1"/>
</dbReference>